<evidence type="ECO:0000313" key="1">
    <source>
        <dbReference type="EMBL" id="QHU18563.1"/>
    </source>
</evidence>
<evidence type="ECO:0008006" key="2">
    <source>
        <dbReference type="Google" id="ProtNLM"/>
    </source>
</evidence>
<proteinExistence type="predicted"/>
<dbReference type="EMBL" id="MN740936">
    <property type="protein sequence ID" value="QHU18563.1"/>
    <property type="molecule type" value="Genomic_DNA"/>
</dbReference>
<dbReference type="InterPro" id="IPR029063">
    <property type="entry name" value="SAM-dependent_MTases_sf"/>
</dbReference>
<dbReference type="CDD" id="cd02440">
    <property type="entry name" value="AdoMet_MTases"/>
    <property type="match status" value="1"/>
</dbReference>
<name>A0A6C0KMP7_9ZZZZ</name>
<dbReference type="Pfam" id="PF13578">
    <property type="entry name" value="Methyltransf_24"/>
    <property type="match status" value="1"/>
</dbReference>
<dbReference type="AlphaFoldDB" id="A0A6C0KMP7"/>
<accession>A0A6C0KMP7</accession>
<protein>
    <recommendedName>
        <fullName evidence="2">Methyltransferase</fullName>
    </recommendedName>
</protein>
<sequence length="196" mass="22071">MSIAAYIQRFGMNPIEGNSGELPNQTLRLRHLSSNVDFKHILEIGCNAGHSTDLFLSSSLAHVTSFDTQTNEYIAYCKQYIDLKYPTRHTLIVGDSKATIPMYAQVYPTVKFDLIFMDGDHSFEGALADIINCKQVAHENTILVMDDVLVNTDRHAECTIGPTNAWHQGMVRNIVQLKGYESYQEGRGMVWGSYVF</sequence>
<reference evidence="1" key="1">
    <citation type="journal article" date="2020" name="Nature">
        <title>Giant virus diversity and host interactions through global metagenomics.</title>
        <authorList>
            <person name="Schulz F."/>
            <person name="Roux S."/>
            <person name="Paez-Espino D."/>
            <person name="Jungbluth S."/>
            <person name="Walsh D.A."/>
            <person name="Denef V.J."/>
            <person name="McMahon K.D."/>
            <person name="Konstantinidis K.T."/>
            <person name="Eloe-Fadrosh E.A."/>
            <person name="Kyrpides N.C."/>
            <person name="Woyke T."/>
        </authorList>
    </citation>
    <scope>NUCLEOTIDE SEQUENCE</scope>
    <source>
        <strain evidence="1">GVMAG-S-3300013006-158</strain>
    </source>
</reference>
<dbReference type="SUPFAM" id="SSF53335">
    <property type="entry name" value="S-adenosyl-L-methionine-dependent methyltransferases"/>
    <property type="match status" value="1"/>
</dbReference>
<organism evidence="1">
    <name type="scientific">viral metagenome</name>
    <dbReference type="NCBI Taxonomy" id="1070528"/>
    <lineage>
        <taxon>unclassified sequences</taxon>
        <taxon>metagenomes</taxon>
        <taxon>organismal metagenomes</taxon>
    </lineage>
</organism>
<dbReference type="Gene3D" id="3.40.50.150">
    <property type="entry name" value="Vaccinia Virus protein VP39"/>
    <property type="match status" value="1"/>
</dbReference>